<sequence>MVKLRLRNASSTKEKDAPMPATPSNGQVDPPFRLGLRFRPHDGSTRAQDRDFVKLSNAPAKVPMHWRDLPASNKKHHAERLFESIVAAFKDVEQEMTVGFAVKLKEALMQTLDITSTNAYISKARVSTMMPYQRLAGKHGIKKELYYPDWFFMATWLGPGHPFLEDIRKDMSDHWGVEFPTDAIIYPRYFSIGSEERLFYGEITTATNVNEDSIEERAKTIKKTINDSSVNGLSAAIKDHLPDAFKDFGDAGRAYASEKSLASTNRELEDARKQVNNLEKQLAEAKASQARAQEKMNSDMQALRKEIRQLKAAQGSSDNIKKDAEALRVALTQRVTGIEAKVEKDMSTLRNEVAQSSEKAEKAVETGALVLSVLSTPGGQKRKMDEVS</sequence>
<evidence type="ECO:0000313" key="3">
    <source>
        <dbReference type="EMBL" id="KAF5573766.1"/>
    </source>
</evidence>
<evidence type="ECO:0000256" key="1">
    <source>
        <dbReference type="SAM" id="Coils"/>
    </source>
</evidence>
<protein>
    <submittedName>
        <fullName evidence="3">Uncharacterized protein</fullName>
    </submittedName>
</protein>
<proteinExistence type="predicted"/>
<keyword evidence="4" id="KW-1185">Reference proteome</keyword>
<dbReference type="Proteomes" id="UP000546213">
    <property type="component" value="Unassembled WGS sequence"/>
</dbReference>
<keyword evidence="1" id="KW-0175">Coiled coil</keyword>
<name>A0A8H5KKC8_9HYPO</name>
<gene>
    <name evidence="3" type="ORF">FPCIR_13847</name>
</gene>
<dbReference type="EMBL" id="JAAOAS010000577">
    <property type="protein sequence ID" value="KAF5573766.1"/>
    <property type="molecule type" value="Genomic_DNA"/>
</dbReference>
<evidence type="ECO:0000256" key="2">
    <source>
        <dbReference type="SAM" id="MobiDB-lite"/>
    </source>
</evidence>
<comment type="caution">
    <text evidence="3">The sequence shown here is derived from an EMBL/GenBank/DDBJ whole genome shotgun (WGS) entry which is preliminary data.</text>
</comment>
<organism evidence="3 4">
    <name type="scientific">Fusarium pseudocircinatum</name>
    <dbReference type="NCBI Taxonomy" id="56676"/>
    <lineage>
        <taxon>Eukaryota</taxon>
        <taxon>Fungi</taxon>
        <taxon>Dikarya</taxon>
        <taxon>Ascomycota</taxon>
        <taxon>Pezizomycotina</taxon>
        <taxon>Sordariomycetes</taxon>
        <taxon>Hypocreomycetidae</taxon>
        <taxon>Hypocreales</taxon>
        <taxon>Nectriaceae</taxon>
        <taxon>Fusarium</taxon>
        <taxon>Fusarium fujikuroi species complex</taxon>
    </lineage>
</organism>
<evidence type="ECO:0000313" key="4">
    <source>
        <dbReference type="Proteomes" id="UP000546213"/>
    </source>
</evidence>
<accession>A0A8H5KKC8</accession>
<dbReference type="OrthoDB" id="5059649at2759"/>
<feature type="coiled-coil region" evidence="1">
    <location>
        <begin position="339"/>
        <end position="366"/>
    </location>
</feature>
<feature type="region of interest" description="Disordered" evidence="2">
    <location>
        <begin position="1"/>
        <end position="31"/>
    </location>
</feature>
<reference evidence="3 4" key="1">
    <citation type="submission" date="2020-05" db="EMBL/GenBank/DDBJ databases">
        <title>Identification and distribution of gene clusters putatively required for synthesis of sphingolipid metabolism inhibitors in phylogenetically diverse species of the filamentous fungus Fusarium.</title>
        <authorList>
            <person name="Kim H.-S."/>
            <person name="Busman M."/>
            <person name="Brown D.W."/>
            <person name="Divon H."/>
            <person name="Uhlig S."/>
            <person name="Proctor R.H."/>
        </authorList>
    </citation>
    <scope>NUCLEOTIDE SEQUENCE [LARGE SCALE GENOMIC DNA]</scope>
    <source>
        <strain evidence="3 4">NRRL 36939</strain>
    </source>
</reference>
<feature type="coiled-coil region" evidence="1">
    <location>
        <begin position="261"/>
        <end position="313"/>
    </location>
</feature>
<dbReference type="AlphaFoldDB" id="A0A8H5KKC8"/>